<dbReference type="AlphaFoldDB" id="A0A9E7MYB7"/>
<evidence type="ECO:0000313" key="3">
    <source>
        <dbReference type="EMBL" id="USS41075.1"/>
    </source>
</evidence>
<dbReference type="Pfam" id="PF14258">
    <property type="entry name" value="DUF4350"/>
    <property type="match status" value="1"/>
</dbReference>
<organism evidence="3 4">
    <name type="scientific">Thermococcus aggregans</name>
    <dbReference type="NCBI Taxonomy" id="110163"/>
    <lineage>
        <taxon>Archaea</taxon>
        <taxon>Methanobacteriati</taxon>
        <taxon>Methanobacteriota</taxon>
        <taxon>Thermococci</taxon>
        <taxon>Thermococcales</taxon>
        <taxon>Thermococcaceae</taxon>
        <taxon>Thermococcus</taxon>
    </lineage>
</organism>
<keyword evidence="1" id="KW-0812">Transmembrane</keyword>
<dbReference type="KEGG" id="tagg:NF865_02330"/>
<dbReference type="InterPro" id="IPR025646">
    <property type="entry name" value="DUF4350"/>
</dbReference>
<dbReference type="RefSeq" id="WP_253305016.1">
    <property type="nucleotide sequence ID" value="NZ_CP099582.1"/>
</dbReference>
<evidence type="ECO:0000259" key="2">
    <source>
        <dbReference type="Pfam" id="PF14258"/>
    </source>
</evidence>
<gene>
    <name evidence="3" type="ORF">NF865_02330</name>
</gene>
<accession>A0A9E7MYB7</accession>
<feature type="transmembrane region" description="Helical" evidence="1">
    <location>
        <begin position="262"/>
        <end position="282"/>
    </location>
</feature>
<keyword evidence="4" id="KW-1185">Reference proteome</keyword>
<feature type="domain" description="DUF4350" evidence="2">
    <location>
        <begin position="35"/>
        <end position="217"/>
    </location>
</feature>
<proteinExistence type="predicted"/>
<feature type="transmembrane region" description="Helical" evidence="1">
    <location>
        <begin position="6"/>
        <end position="26"/>
    </location>
</feature>
<dbReference type="Proteomes" id="UP001055732">
    <property type="component" value="Chromosome"/>
</dbReference>
<protein>
    <submittedName>
        <fullName evidence="3">DUF4350 domain-containing protein</fullName>
    </submittedName>
</protein>
<sequence length="336" mass="37528">MRRAVYIILMAFGIFLIVMPLAIPVFHTSAEFSVFNTRWNGASEFGKLLYEETKVVPVITSYNSFGLGEKEGVLLILGPNLGYSPLEVEEVKKFLENGGTLVLIDDFGTGNDILVGLNLTARFTSLIPIDVFYSKNYNFPEVVRILDPQLGVGVDKLTLNVPSVIVGANGSIYTSKVAIIGNNQRQLPIMSELEYGNGRIILFSDPSVFINDMFEMNEPFIRNFVRYIKADVIYIDEAHHASFNPYSMGTVVIRRSLDKMKAFYVILGVAVLAIFIESGLALEGISRTVNFILGKVFKEEEKSLDDVIEELKKEGYDEKVLRKIIREINTGKKLGG</sequence>
<reference evidence="3" key="1">
    <citation type="journal article" date="1998" name="Int. J. Syst. Bacteriol. 48 Pt">
        <title>Thermococcus guaymasensis sp. nov. and Thermococcus aggregans sp. nov., two novel thermophilic archaea isolated from the Guaymas Basin hydrothermal vent site.</title>
        <authorList>
            <person name="Canganella F."/>
            <person name="Jones W.J."/>
            <person name="Gambacorta A."/>
            <person name="Antranikian G."/>
        </authorList>
    </citation>
    <scope>NUCLEOTIDE SEQUENCE</scope>
    <source>
        <strain evidence="3">TY</strain>
    </source>
</reference>
<dbReference type="EMBL" id="CP099582">
    <property type="protein sequence ID" value="USS41075.1"/>
    <property type="molecule type" value="Genomic_DNA"/>
</dbReference>
<evidence type="ECO:0000313" key="4">
    <source>
        <dbReference type="Proteomes" id="UP001055732"/>
    </source>
</evidence>
<evidence type="ECO:0000256" key="1">
    <source>
        <dbReference type="SAM" id="Phobius"/>
    </source>
</evidence>
<reference evidence="3" key="2">
    <citation type="submission" date="2022-06" db="EMBL/GenBank/DDBJ databases">
        <authorList>
            <person name="Park Y.-J."/>
        </authorList>
    </citation>
    <scope>NUCLEOTIDE SEQUENCE</scope>
    <source>
        <strain evidence="3">TY</strain>
    </source>
</reference>
<dbReference type="InterPro" id="IPR029062">
    <property type="entry name" value="Class_I_gatase-like"/>
</dbReference>
<keyword evidence="1" id="KW-1133">Transmembrane helix</keyword>
<name>A0A9E7MYB7_THEAG</name>
<dbReference type="SUPFAM" id="SSF52317">
    <property type="entry name" value="Class I glutamine amidotransferase-like"/>
    <property type="match status" value="1"/>
</dbReference>
<keyword evidence="1" id="KW-0472">Membrane</keyword>